<keyword evidence="8 11" id="KW-0472">Membrane</keyword>
<evidence type="ECO:0000256" key="1">
    <source>
        <dbReference type="ARBA" id="ARBA00004115"/>
    </source>
</evidence>
<evidence type="ECO:0000256" key="12">
    <source>
        <dbReference type="SAM" id="SignalP"/>
    </source>
</evidence>
<keyword evidence="9" id="KW-0961">Cell wall biogenesis/degradation</keyword>
<organism evidence="14 15">
    <name type="scientific">Scytalidium lignicola</name>
    <name type="common">Hyphomycete</name>
    <dbReference type="NCBI Taxonomy" id="5539"/>
    <lineage>
        <taxon>Eukaryota</taxon>
        <taxon>Fungi</taxon>
        <taxon>Dikarya</taxon>
        <taxon>Ascomycota</taxon>
        <taxon>Pezizomycotina</taxon>
        <taxon>Leotiomycetes</taxon>
        <taxon>Leotiomycetes incertae sedis</taxon>
        <taxon>Scytalidium</taxon>
    </lineage>
</organism>
<gene>
    <name evidence="14" type="ORF">B7463_g201</name>
</gene>
<evidence type="ECO:0000313" key="14">
    <source>
        <dbReference type="EMBL" id="RFU36136.1"/>
    </source>
</evidence>
<feature type="non-terminal residue" evidence="14">
    <location>
        <position position="290"/>
    </location>
</feature>
<dbReference type="EMBL" id="NCSJ02000002">
    <property type="protein sequence ID" value="RFU36136.1"/>
    <property type="molecule type" value="Genomic_DNA"/>
</dbReference>
<keyword evidence="5 12" id="KW-0732">Signal</keyword>
<feature type="transmembrane region" description="Helical" evidence="11">
    <location>
        <begin position="246"/>
        <end position="270"/>
    </location>
</feature>
<evidence type="ECO:0000259" key="13">
    <source>
        <dbReference type="Pfam" id="PF20520"/>
    </source>
</evidence>
<dbReference type="InterPro" id="IPR046756">
    <property type="entry name" value="VAS1/VOA1_TM"/>
</dbReference>
<name>A0A3E2HS16_SCYLI</name>
<dbReference type="PANTHER" id="PTHR28285:SF1">
    <property type="entry name" value="PROTEIN BIG1"/>
    <property type="match status" value="1"/>
</dbReference>
<dbReference type="GO" id="GO:0009272">
    <property type="term" value="P:fungal-type cell wall biogenesis"/>
    <property type="evidence" value="ECO:0007669"/>
    <property type="project" value="TreeGrafter"/>
</dbReference>
<evidence type="ECO:0000256" key="8">
    <source>
        <dbReference type="ARBA" id="ARBA00023136"/>
    </source>
</evidence>
<evidence type="ECO:0000256" key="10">
    <source>
        <dbReference type="SAM" id="MobiDB-lite"/>
    </source>
</evidence>
<feature type="compositionally biased region" description="Low complexity" evidence="10">
    <location>
        <begin position="81"/>
        <end position="92"/>
    </location>
</feature>
<dbReference type="STRING" id="5539.A0A3E2HS16"/>
<feature type="region of interest" description="Disordered" evidence="10">
    <location>
        <begin position="77"/>
        <end position="97"/>
    </location>
</feature>
<keyword evidence="4 11" id="KW-0812">Transmembrane</keyword>
<keyword evidence="6" id="KW-0256">Endoplasmic reticulum</keyword>
<dbReference type="Pfam" id="PF20520">
    <property type="entry name" value="Ac45-VOA1_TM"/>
    <property type="match status" value="1"/>
</dbReference>
<dbReference type="OMA" id="YFTPGIF"/>
<dbReference type="Proteomes" id="UP000258309">
    <property type="component" value="Unassembled WGS sequence"/>
</dbReference>
<evidence type="ECO:0000256" key="3">
    <source>
        <dbReference type="ARBA" id="ARBA00022089"/>
    </source>
</evidence>
<comment type="similarity">
    <text evidence="2">Belongs to the BIG1 family.</text>
</comment>
<feature type="domain" description="V-type proton ATPase subunit S1/VOA1 transmembrane" evidence="13">
    <location>
        <begin position="240"/>
        <end position="279"/>
    </location>
</feature>
<comment type="subcellular location">
    <subcellularLocation>
        <location evidence="1">Endoplasmic reticulum membrane</location>
        <topology evidence="1">Single-pass type I membrane protein</topology>
    </subcellularLocation>
</comment>
<dbReference type="AlphaFoldDB" id="A0A3E2HS16"/>
<protein>
    <recommendedName>
        <fullName evidence="3">Protein BIG1</fullName>
    </recommendedName>
</protein>
<proteinExistence type="inferred from homology"/>
<feature type="signal peptide" evidence="12">
    <location>
        <begin position="1"/>
        <end position="18"/>
    </location>
</feature>
<evidence type="ECO:0000313" key="15">
    <source>
        <dbReference type="Proteomes" id="UP000258309"/>
    </source>
</evidence>
<feature type="non-terminal residue" evidence="14">
    <location>
        <position position="1"/>
    </location>
</feature>
<keyword evidence="7 11" id="KW-1133">Transmembrane helix</keyword>
<sequence length="290" mass="31773">MRLSTAATLAASVALTHAFTDTSPFIYLSSSPNPSISSSKSQPQLQSVSSVLHPVVEHLRSCPTDNYIVIKQAGISASDLSPPSSSSSSGSGTDNAGHLRHIVSDERWQTRVSVSEVVGLTHDVAEQFAANIRTSCEGMKKEVTIVEREYEDVPVEKEARGVALRNNDIEAFNAVRDAAGQSYTIIYLSTPPTREVIVDEVTTYDAMFNTPLKMDLKRDLRIRADNHTRFDRRPLFEKYQFFTPGLFMGLTVTIILLAILSVGIMAVASLEVSYGAFDKEMGPAAQKKQQ</sequence>
<comment type="caution">
    <text evidence="14">The sequence shown here is derived from an EMBL/GenBank/DDBJ whole genome shotgun (WGS) entry which is preliminary data.</text>
</comment>
<dbReference type="GO" id="GO:0071555">
    <property type="term" value="P:cell wall organization"/>
    <property type="evidence" value="ECO:0007669"/>
    <property type="project" value="UniProtKB-KW"/>
</dbReference>
<evidence type="ECO:0000256" key="2">
    <source>
        <dbReference type="ARBA" id="ARBA00008203"/>
    </source>
</evidence>
<evidence type="ECO:0000256" key="11">
    <source>
        <dbReference type="SAM" id="Phobius"/>
    </source>
</evidence>
<evidence type="ECO:0000256" key="5">
    <source>
        <dbReference type="ARBA" id="ARBA00022729"/>
    </source>
</evidence>
<reference evidence="14 15" key="1">
    <citation type="submission" date="2018-05" db="EMBL/GenBank/DDBJ databases">
        <title>Draft genome sequence of Scytalidium lignicola DSM 105466, a ubiquitous saprotrophic fungus.</title>
        <authorList>
            <person name="Buettner E."/>
            <person name="Gebauer A.M."/>
            <person name="Hofrichter M."/>
            <person name="Liers C."/>
            <person name="Kellner H."/>
        </authorList>
    </citation>
    <scope>NUCLEOTIDE SEQUENCE [LARGE SCALE GENOMIC DNA]</scope>
    <source>
        <strain evidence="14 15">DSM 105466</strain>
    </source>
</reference>
<dbReference type="PANTHER" id="PTHR28285">
    <property type="entry name" value="PROTEIN BIG1"/>
    <property type="match status" value="1"/>
</dbReference>
<evidence type="ECO:0000256" key="9">
    <source>
        <dbReference type="ARBA" id="ARBA00023316"/>
    </source>
</evidence>
<dbReference type="GO" id="GO:0005789">
    <property type="term" value="C:endoplasmic reticulum membrane"/>
    <property type="evidence" value="ECO:0007669"/>
    <property type="project" value="UniProtKB-SubCell"/>
</dbReference>
<dbReference type="GO" id="GO:0006078">
    <property type="term" value="P:(1-&gt;6)-beta-D-glucan biosynthetic process"/>
    <property type="evidence" value="ECO:0007669"/>
    <property type="project" value="TreeGrafter"/>
</dbReference>
<feature type="chain" id="PRO_5017828321" description="Protein BIG1" evidence="12">
    <location>
        <begin position="19"/>
        <end position="290"/>
    </location>
</feature>
<dbReference type="InterPro" id="IPR037654">
    <property type="entry name" value="Big1"/>
</dbReference>
<evidence type="ECO:0000256" key="6">
    <source>
        <dbReference type="ARBA" id="ARBA00022824"/>
    </source>
</evidence>
<accession>A0A3E2HS16</accession>
<dbReference type="OrthoDB" id="9985059at2759"/>
<evidence type="ECO:0000256" key="4">
    <source>
        <dbReference type="ARBA" id="ARBA00022692"/>
    </source>
</evidence>
<evidence type="ECO:0000256" key="7">
    <source>
        <dbReference type="ARBA" id="ARBA00022989"/>
    </source>
</evidence>
<keyword evidence="15" id="KW-1185">Reference proteome</keyword>